<dbReference type="GO" id="GO:0016746">
    <property type="term" value="F:acyltransferase activity"/>
    <property type="evidence" value="ECO:0007669"/>
    <property type="project" value="UniProtKB-KW"/>
</dbReference>
<dbReference type="InterPro" id="IPR004563">
    <property type="entry name" value="Apolipo_AcylTrfase"/>
</dbReference>
<feature type="compositionally biased region" description="Polar residues" evidence="9">
    <location>
        <begin position="1"/>
        <end position="11"/>
    </location>
</feature>
<dbReference type="HAMAP" id="MF_01148">
    <property type="entry name" value="Lnt"/>
    <property type="match status" value="1"/>
</dbReference>
<protein>
    <recommendedName>
        <fullName evidence="8">Apolipoprotein N-acyltransferase</fullName>
        <shortName evidence="8">ALP N-acyltransferase</shortName>
        <ecNumber evidence="8">2.3.1.269</ecNumber>
    </recommendedName>
</protein>
<feature type="domain" description="CN hydrolase" evidence="10">
    <location>
        <begin position="228"/>
        <end position="483"/>
    </location>
</feature>
<comment type="catalytic activity">
    <reaction evidence="8">
        <text>N-terminal S-1,2-diacyl-sn-glyceryl-L-cysteinyl-[lipoprotein] + a glycerophospholipid = N-acyl-S-1,2-diacyl-sn-glyceryl-L-cysteinyl-[lipoprotein] + a 2-acyl-sn-glycero-3-phospholipid + H(+)</text>
        <dbReference type="Rhea" id="RHEA:48228"/>
        <dbReference type="Rhea" id="RHEA-COMP:14681"/>
        <dbReference type="Rhea" id="RHEA-COMP:14684"/>
        <dbReference type="ChEBI" id="CHEBI:15378"/>
        <dbReference type="ChEBI" id="CHEBI:136912"/>
        <dbReference type="ChEBI" id="CHEBI:140656"/>
        <dbReference type="ChEBI" id="CHEBI:140657"/>
        <dbReference type="ChEBI" id="CHEBI:140660"/>
        <dbReference type="EC" id="2.3.1.269"/>
    </reaction>
</comment>
<keyword evidence="5 8" id="KW-1133">Transmembrane helix</keyword>
<dbReference type="SUPFAM" id="SSF56317">
    <property type="entry name" value="Carbon-nitrogen hydrolase"/>
    <property type="match status" value="1"/>
</dbReference>
<dbReference type="InterPro" id="IPR003010">
    <property type="entry name" value="C-N_Hydrolase"/>
</dbReference>
<name>A0ABV7YEB7_9ACTN</name>
<comment type="pathway">
    <text evidence="8">Protein modification; lipoprotein biosynthesis (N-acyl transfer).</text>
</comment>
<accession>A0ABV7YEB7</accession>
<feature type="transmembrane region" description="Helical" evidence="8">
    <location>
        <begin position="496"/>
        <end position="515"/>
    </location>
</feature>
<organism evidence="11 12">
    <name type="scientific">Tenggerimyces flavus</name>
    <dbReference type="NCBI Taxonomy" id="1708749"/>
    <lineage>
        <taxon>Bacteria</taxon>
        <taxon>Bacillati</taxon>
        <taxon>Actinomycetota</taxon>
        <taxon>Actinomycetes</taxon>
        <taxon>Propionibacteriales</taxon>
        <taxon>Nocardioidaceae</taxon>
        <taxon>Tenggerimyces</taxon>
    </lineage>
</organism>
<evidence type="ECO:0000256" key="9">
    <source>
        <dbReference type="SAM" id="MobiDB-lite"/>
    </source>
</evidence>
<proteinExistence type="inferred from homology"/>
<gene>
    <name evidence="8 11" type="primary">lnt</name>
    <name evidence="11" type="ORF">ACFOUW_19105</name>
</gene>
<keyword evidence="7 8" id="KW-0012">Acyltransferase</keyword>
<feature type="transmembrane region" description="Helical" evidence="8">
    <location>
        <begin position="99"/>
        <end position="120"/>
    </location>
</feature>
<keyword evidence="3 8" id="KW-0808">Transferase</keyword>
<comment type="similarity">
    <text evidence="8">Belongs to the CN hydrolase family. Apolipoprotein N-acyltransferase subfamily.</text>
</comment>
<keyword evidence="4 8" id="KW-0812">Transmembrane</keyword>
<dbReference type="PROSITE" id="PS50263">
    <property type="entry name" value="CN_HYDROLASE"/>
    <property type="match status" value="1"/>
</dbReference>
<dbReference type="PANTHER" id="PTHR38686:SF1">
    <property type="entry name" value="APOLIPOPROTEIN N-ACYLTRANSFERASE"/>
    <property type="match status" value="1"/>
</dbReference>
<dbReference type="PANTHER" id="PTHR38686">
    <property type="entry name" value="APOLIPOPROTEIN N-ACYLTRANSFERASE"/>
    <property type="match status" value="1"/>
</dbReference>
<feature type="transmembrane region" description="Helical" evidence="8">
    <location>
        <begin position="198"/>
        <end position="220"/>
    </location>
</feature>
<dbReference type="RefSeq" id="WP_307782526.1">
    <property type="nucleotide sequence ID" value="NZ_JAFBCM010000001.1"/>
</dbReference>
<keyword evidence="6 8" id="KW-0472">Membrane</keyword>
<feature type="transmembrane region" description="Helical" evidence="8">
    <location>
        <begin position="165"/>
        <end position="191"/>
    </location>
</feature>
<evidence type="ECO:0000256" key="4">
    <source>
        <dbReference type="ARBA" id="ARBA00022692"/>
    </source>
</evidence>
<dbReference type="NCBIfam" id="TIGR00546">
    <property type="entry name" value="lnt"/>
    <property type="match status" value="1"/>
</dbReference>
<comment type="subcellular location">
    <subcellularLocation>
        <location evidence="1 8">Cell membrane</location>
        <topology evidence="1 8">Multi-pass membrane protein</topology>
    </subcellularLocation>
</comment>
<dbReference type="Pfam" id="PF00795">
    <property type="entry name" value="CN_hydrolase"/>
    <property type="match status" value="1"/>
</dbReference>
<evidence type="ECO:0000256" key="2">
    <source>
        <dbReference type="ARBA" id="ARBA00022475"/>
    </source>
</evidence>
<sequence length="521" mass="55531">MASRSSTATKTRPTEDDSPLGPGGPPLLARLPIAAAAGVAMALAFPPNDWAYLAPFAAATLTLLCMGTGIGRGALIGFAFGLGYFVMLLKWLVVIGIDAWLATGVIEALFMALLGALISVVTRLRYWPFYVAALWVGIEYARAHIPLGGFPWGRVAYAFDDSPFGHWAAIGGVPFVTFLVVLAGNLLLFAIVASDSQALLRVIAFVAAVGLPFAGLLIPLPTAGNGTATVAIVQGNIPGRGLEPLGRARTVTRNHLAATEELMRGVADGKYPRPDFVLWPENSTDIDPFDDPITRETVESAVRVAGVPVLVGAILNGPGPTHRQTAGVVWDPKTGPGEVYAKRHPVPFGEYIPFRAQLTPYIKRLELVGRDTYPGDKPGLMEIAGTKLGLVICFEIAYDEIVRDVAAEDNTQLLTVQSNNATYMGSGQPEQQFAITRMRAIEYGKATLVASPSGISGVIAPDGRVIHQSQEATRQIYVEQVPLRTQRTLASVAGPGIEWGLAIVGCFAVIAAVFLRRRREG</sequence>
<evidence type="ECO:0000256" key="1">
    <source>
        <dbReference type="ARBA" id="ARBA00004651"/>
    </source>
</evidence>
<evidence type="ECO:0000313" key="12">
    <source>
        <dbReference type="Proteomes" id="UP001595699"/>
    </source>
</evidence>
<dbReference type="Gene3D" id="3.60.110.10">
    <property type="entry name" value="Carbon-nitrogen hydrolase"/>
    <property type="match status" value="1"/>
</dbReference>
<dbReference type="CDD" id="cd07571">
    <property type="entry name" value="ALP_N-acyl_transferase"/>
    <property type="match status" value="1"/>
</dbReference>
<evidence type="ECO:0000256" key="6">
    <source>
        <dbReference type="ARBA" id="ARBA00023136"/>
    </source>
</evidence>
<dbReference type="EC" id="2.3.1.269" evidence="8"/>
<dbReference type="InterPro" id="IPR045378">
    <property type="entry name" value="LNT_N"/>
</dbReference>
<comment type="caution">
    <text evidence="11">The sequence shown here is derived from an EMBL/GenBank/DDBJ whole genome shotgun (WGS) entry which is preliminary data.</text>
</comment>
<dbReference type="EMBL" id="JBHRZH010000017">
    <property type="protein sequence ID" value="MFC3762957.1"/>
    <property type="molecule type" value="Genomic_DNA"/>
</dbReference>
<evidence type="ECO:0000256" key="8">
    <source>
        <dbReference type="HAMAP-Rule" id="MF_01148"/>
    </source>
</evidence>
<evidence type="ECO:0000259" key="10">
    <source>
        <dbReference type="PROSITE" id="PS50263"/>
    </source>
</evidence>
<feature type="transmembrane region" description="Helical" evidence="8">
    <location>
        <begin position="127"/>
        <end position="145"/>
    </location>
</feature>
<comment type="function">
    <text evidence="8">Catalyzes the phospholipid dependent N-acylation of the N-terminal cysteine of apolipoprotein, the last step in lipoprotein maturation.</text>
</comment>
<keyword evidence="12" id="KW-1185">Reference proteome</keyword>
<evidence type="ECO:0000256" key="5">
    <source>
        <dbReference type="ARBA" id="ARBA00022989"/>
    </source>
</evidence>
<keyword evidence="2 8" id="KW-1003">Cell membrane</keyword>
<feature type="transmembrane region" description="Helical" evidence="8">
    <location>
        <begin position="74"/>
        <end position="93"/>
    </location>
</feature>
<evidence type="ECO:0000256" key="3">
    <source>
        <dbReference type="ARBA" id="ARBA00022679"/>
    </source>
</evidence>
<dbReference type="Proteomes" id="UP001595699">
    <property type="component" value="Unassembled WGS sequence"/>
</dbReference>
<dbReference type="InterPro" id="IPR036526">
    <property type="entry name" value="C-N_Hydrolase_sf"/>
</dbReference>
<feature type="region of interest" description="Disordered" evidence="9">
    <location>
        <begin position="1"/>
        <end position="22"/>
    </location>
</feature>
<evidence type="ECO:0000313" key="11">
    <source>
        <dbReference type="EMBL" id="MFC3762957.1"/>
    </source>
</evidence>
<dbReference type="Pfam" id="PF20154">
    <property type="entry name" value="LNT_N"/>
    <property type="match status" value="1"/>
</dbReference>
<evidence type="ECO:0000256" key="7">
    <source>
        <dbReference type="ARBA" id="ARBA00023315"/>
    </source>
</evidence>
<reference evidence="12" key="1">
    <citation type="journal article" date="2019" name="Int. J. Syst. Evol. Microbiol.">
        <title>The Global Catalogue of Microorganisms (GCM) 10K type strain sequencing project: providing services to taxonomists for standard genome sequencing and annotation.</title>
        <authorList>
            <consortium name="The Broad Institute Genomics Platform"/>
            <consortium name="The Broad Institute Genome Sequencing Center for Infectious Disease"/>
            <person name="Wu L."/>
            <person name="Ma J."/>
        </authorList>
    </citation>
    <scope>NUCLEOTIDE SEQUENCE [LARGE SCALE GENOMIC DNA]</scope>
    <source>
        <strain evidence="12">CGMCC 4.7241</strain>
    </source>
</reference>